<reference evidence="1 3" key="1">
    <citation type="submission" date="2015-03" db="EMBL/GenBank/DDBJ databases">
        <authorList>
            <consortium name="Pathogen Informatics"/>
            <person name="Murphy D."/>
        </authorList>
    </citation>
    <scope>NUCLEOTIDE SEQUENCE [LARGE SCALE GENOMIC DNA]</scope>
    <source>
        <strain evidence="1 3">IP08791</strain>
    </source>
</reference>
<dbReference type="AlphaFoldDB" id="A0A0T9UP24"/>
<proteinExistence type="predicted"/>
<organism evidence="2 4">
    <name type="scientific">Yersinia aldovae</name>
    <dbReference type="NCBI Taxonomy" id="29483"/>
    <lineage>
        <taxon>Bacteria</taxon>
        <taxon>Pseudomonadati</taxon>
        <taxon>Pseudomonadota</taxon>
        <taxon>Gammaproteobacteria</taxon>
        <taxon>Enterobacterales</taxon>
        <taxon>Yersiniaceae</taxon>
        <taxon>Yersinia</taxon>
    </lineage>
</organism>
<dbReference type="Gene3D" id="3.10.450.620">
    <property type="entry name" value="JHP933, nucleotidyltransferase-like core domain"/>
    <property type="match status" value="1"/>
</dbReference>
<evidence type="ECO:0000313" key="3">
    <source>
        <dbReference type="Proteomes" id="UP000038647"/>
    </source>
</evidence>
<dbReference type="Pfam" id="PF08843">
    <property type="entry name" value="AbiEii"/>
    <property type="match status" value="1"/>
</dbReference>
<dbReference type="Proteomes" id="UP000038647">
    <property type="component" value="Unassembled WGS sequence"/>
</dbReference>
<reference evidence="2 4" key="2">
    <citation type="submission" date="2015-03" db="EMBL/GenBank/DDBJ databases">
        <authorList>
            <person name="Murphy D."/>
        </authorList>
    </citation>
    <scope>NUCLEOTIDE SEQUENCE [LARGE SCALE GENOMIC DNA]</scope>
    <source>
        <strain evidence="2 4">IP06005</strain>
    </source>
</reference>
<gene>
    <name evidence="2" type="ORF">ERS137965_03408</name>
    <name evidence="1" type="ORF">ERS137966_00407</name>
</gene>
<dbReference type="EMBL" id="CQEH01000001">
    <property type="protein sequence ID" value="CNK49142.1"/>
    <property type="molecule type" value="Genomic_DNA"/>
</dbReference>
<dbReference type="eggNOG" id="COG2253">
    <property type="taxonomic scope" value="Bacteria"/>
</dbReference>
<evidence type="ECO:0000313" key="4">
    <source>
        <dbReference type="Proteomes" id="UP000041595"/>
    </source>
</evidence>
<protein>
    <submittedName>
        <fullName evidence="2">Inorganic pyrophosphatase/exopolyphosphatase</fullName>
    </submittedName>
</protein>
<evidence type="ECO:0000313" key="2">
    <source>
        <dbReference type="EMBL" id="CNL57057.1"/>
    </source>
</evidence>
<dbReference type="EMBL" id="CQEJ01000022">
    <property type="protein sequence ID" value="CNL57057.1"/>
    <property type="molecule type" value="Genomic_DNA"/>
</dbReference>
<evidence type="ECO:0000313" key="1">
    <source>
        <dbReference type="EMBL" id="CNK49142.1"/>
    </source>
</evidence>
<accession>A0A0T9UP24</accession>
<dbReference type="Proteomes" id="UP000041595">
    <property type="component" value="Unassembled WGS sequence"/>
</dbReference>
<name>A0A0T9UP24_YERAL</name>
<keyword evidence="3" id="KW-1185">Reference proteome</keyword>
<dbReference type="InterPro" id="IPR014942">
    <property type="entry name" value="AbiEii"/>
</dbReference>
<sequence>MIFADVADALGIGATSIVEKDYYVIELLRLLQPLIFETHQLVFAGGTSLAKSGIKLNRMSEDVDIKLIPNSDFLDDNQFSRSQRKNARKEIIEKISDIIIVSELFKFDKSYPRIARDEYRYNDIQIQYPQEFTQVPCLRPFIKLELMESDLLEPAELRNISSFVYELAGKGSEISAFPCTTIISTQAEKIVAMMRRTAAFMRNVDRKDDESLVRHIYDNYRIVDALGLNICQLSVFVQQTIQLDIERYGCQHPQLEANAIDELKAGLDEIGSNPYFKERYGQFVVPMVFENSRVEWEEVYHCFRQTALETLKCLDGSLTK</sequence>